<dbReference type="AlphaFoldDB" id="A0A9Q1H4U0"/>
<protein>
    <submittedName>
        <fullName evidence="2">Uncharacterized protein</fullName>
    </submittedName>
</protein>
<feature type="compositionally biased region" description="Basic and acidic residues" evidence="1">
    <location>
        <begin position="10"/>
        <end position="29"/>
    </location>
</feature>
<keyword evidence="3" id="KW-1185">Reference proteome</keyword>
<comment type="caution">
    <text evidence="2">The sequence shown here is derived from an EMBL/GenBank/DDBJ whole genome shotgun (WGS) entry which is preliminary data.</text>
</comment>
<sequence>MKKTAGLDGLDFKSKPKSESRKPESESKSKSRKLKSKSKSESKRSGLKSGLEVKSGLESSSPAKWDAGLYPSPSDPIPGEFRFQFRLYHGPS</sequence>
<evidence type="ECO:0000256" key="1">
    <source>
        <dbReference type="SAM" id="MobiDB-lite"/>
    </source>
</evidence>
<feature type="region of interest" description="Disordered" evidence="1">
    <location>
        <begin position="1"/>
        <end position="76"/>
    </location>
</feature>
<name>A0A9Q1H4U0_HOLLE</name>
<organism evidence="2 3">
    <name type="scientific">Holothuria leucospilota</name>
    <name type="common">Black long sea cucumber</name>
    <name type="synonym">Mertensiothuria leucospilota</name>
    <dbReference type="NCBI Taxonomy" id="206669"/>
    <lineage>
        <taxon>Eukaryota</taxon>
        <taxon>Metazoa</taxon>
        <taxon>Echinodermata</taxon>
        <taxon>Eleutherozoa</taxon>
        <taxon>Echinozoa</taxon>
        <taxon>Holothuroidea</taxon>
        <taxon>Aspidochirotacea</taxon>
        <taxon>Aspidochirotida</taxon>
        <taxon>Holothuriidae</taxon>
        <taxon>Holothuria</taxon>
    </lineage>
</organism>
<accession>A0A9Q1H4U0</accession>
<proteinExistence type="predicted"/>
<dbReference type="Proteomes" id="UP001152320">
    <property type="component" value="Chromosome 12"/>
</dbReference>
<reference evidence="2" key="1">
    <citation type="submission" date="2021-10" db="EMBL/GenBank/DDBJ databases">
        <title>Tropical sea cucumber genome reveals ecological adaptation and Cuvierian tubules defense mechanism.</title>
        <authorList>
            <person name="Chen T."/>
        </authorList>
    </citation>
    <scope>NUCLEOTIDE SEQUENCE</scope>
    <source>
        <strain evidence="2">Nanhai2018</strain>
        <tissue evidence="2">Muscle</tissue>
    </source>
</reference>
<gene>
    <name evidence="2" type="ORF">HOLleu_26071</name>
</gene>
<dbReference type="EMBL" id="JAIZAY010000012">
    <property type="protein sequence ID" value="KAJ8032520.1"/>
    <property type="molecule type" value="Genomic_DNA"/>
</dbReference>
<evidence type="ECO:0000313" key="3">
    <source>
        <dbReference type="Proteomes" id="UP001152320"/>
    </source>
</evidence>
<evidence type="ECO:0000313" key="2">
    <source>
        <dbReference type="EMBL" id="KAJ8032520.1"/>
    </source>
</evidence>